<dbReference type="Gene3D" id="3.40.50.2300">
    <property type="match status" value="1"/>
</dbReference>
<dbReference type="SUPFAM" id="SSF52788">
    <property type="entry name" value="Phosphotyrosine protein phosphatases I"/>
    <property type="match status" value="1"/>
</dbReference>
<organism evidence="4 5">
    <name type="scientific">Propioniciclava coleopterorum</name>
    <dbReference type="NCBI Taxonomy" id="2714937"/>
    <lineage>
        <taxon>Bacteria</taxon>
        <taxon>Bacillati</taxon>
        <taxon>Actinomycetota</taxon>
        <taxon>Actinomycetes</taxon>
        <taxon>Propionibacteriales</taxon>
        <taxon>Propionibacteriaceae</taxon>
        <taxon>Propioniciclava</taxon>
    </lineage>
</organism>
<dbReference type="PANTHER" id="PTHR11717:SF7">
    <property type="entry name" value="LOW MOLECULAR WEIGHT PHOSPHOTYROSINE PROTEIN PHOSPHATASE"/>
    <property type="match status" value="1"/>
</dbReference>
<dbReference type="AlphaFoldDB" id="A0A6G7Y3U7"/>
<protein>
    <recommendedName>
        <fullName evidence="1">protein-tyrosine-phosphatase</fullName>
        <ecNumber evidence="1">3.1.3.48</ecNumber>
    </recommendedName>
</protein>
<gene>
    <name evidence="4" type="ORF">G7070_02610</name>
</gene>
<proteinExistence type="predicted"/>
<sequence length="212" mass="22033">MKTMFPTPGGPAGRRHERPYRVLFVCTANICRSAYADVVTRAAGIPGIAVGSAGTRGWAGHPMDPPMARQVAAPADAGAHVARALTRDLAAAADLILAMGAEHRAHILEEWIDLGPRTFLIGQAARNLELLPPGTPLAGVAPHLWGHRDVAPDDEVPDPYRRGEAAAAAAAALIDRHLARVLDGLRAAARAGATPPPRPPGDPRGGGAAGRR</sequence>
<dbReference type="InterPro" id="IPR050438">
    <property type="entry name" value="LMW_PTPase"/>
</dbReference>
<dbReference type="RefSeq" id="WP_166231760.1">
    <property type="nucleotide sequence ID" value="NZ_CP049865.1"/>
</dbReference>
<dbReference type="Pfam" id="PF01451">
    <property type="entry name" value="LMWPc"/>
    <property type="match status" value="1"/>
</dbReference>
<dbReference type="PANTHER" id="PTHR11717">
    <property type="entry name" value="LOW MOLECULAR WEIGHT PROTEIN TYROSINE PHOSPHATASE"/>
    <property type="match status" value="1"/>
</dbReference>
<name>A0A6G7Y3U7_9ACTN</name>
<dbReference type="GO" id="GO:0004725">
    <property type="term" value="F:protein tyrosine phosphatase activity"/>
    <property type="evidence" value="ECO:0007669"/>
    <property type="project" value="UniProtKB-EC"/>
</dbReference>
<dbReference type="Proteomes" id="UP000501058">
    <property type="component" value="Chromosome"/>
</dbReference>
<evidence type="ECO:0000313" key="4">
    <source>
        <dbReference type="EMBL" id="QIK71379.1"/>
    </source>
</evidence>
<keyword evidence="5" id="KW-1185">Reference proteome</keyword>
<reference evidence="4 5" key="1">
    <citation type="submission" date="2020-03" db="EMBL/GenBank/DDBJ databases">
        <title>Propioniciclava sp. nov., isolated from Hydrophilus acuminatus.</title>
        <authorList>
            <person name="Hyun D.-W."/>
            <person name="Bae J.-W."/>
        </authorList>
    </citation>
    <scope>NUCLEOTIDE SEQUENCE [LARGE SCALE GENOMIC DNA]</scope>
    <source>
        <strain evidence="4 5">HDW11</strain>
    </source>
</reference>
<accession>A0A6G7Y3U7</accession>
<dbReference type="InterPro" id="IPR036196">
    <property type="entry name" value="Ptyr_pPase_sf"/>
</dbReference>
<dbReference type="SMART" id="SM00226">
    <property type="entry name" value="LMWPc"/>
    <property type="match status" value="1"/>
</dbReference>
<dbReference type="KEGG" id="prv:G7070_02610"/>
<evidence type="ECO:0000256" key="2">
    <source>
        <dbReference type="SAM" id="MobiDB-lite"/>
    </source>
</evidence>
<feature type="domain" description="Phosphotyrosine protein phosphatase I" evidence="3">
    <location>
        <begin position="20"/>
        <end position="184"/>
    </location>
</feature>
<feature type="compositionally biased region" description="Gly residues" evidence="2">
    <location>
        <begin position="203"/>
        <end position="212"/>
    </location>
</feature>
<evidence type="ECO:0000313" key="5">
    <source>
        <dbReference type="Proteomes" id="UP000501058"/>
    </source>
</evidence>
<dbReference type="EMBL" id="CP049865">
    <property type="protein sequence ID" value="QIK71379.1"/>
    <property type="molecule type" value="Genomic_DNA"/>
</dbReference>
<evidence type="ECO:0000259" key="3">
    <source>
        <dbReference type="SMART" id="SM00226"/>
    </source>
</evidence>
<feature type="region of interest" description="Disordered" evidence="2">
    <location>
        <begin position="189"/>
        <end position="212"/>
    </location>
</feature>
<dbReference type="EC" id="3.1.3.48" evidence="1"/>
<dbReference type="InterPro" id="IPR023485">
    <property type="entry name" value="Ptyr_pPase"/>
</dbReference>
<evidence type="ECO:0000256" key="1">
    <source>
        <dbReference type="ARBA" id="ARBA00013064"/>
    </source>
</evidence>